<name>A0A8B7ZHQ1_ACAPL</name>
<dbReference type="CDD" id="cd00112">
    <property type="entry name" value="LDLa"/>
    <property type="match status" value="1"/>
</dbReference>
<keyword evidence="7" id="KW-0472">Membrane</keyword>
<evidence type="ECO:0000259" key="8">
    <source>
        <dbReference type="PROSITE" id="PS51162"/>
    </source>
</evidence>
<dbReference type="Proteomes" id="UP000694845">
    <property type="component" value="Unplaced"/>
</dbReference>
<evidence type="ECO:0000256" key="5">
    <source>
        <dbReference type="PROSITE-ProRule" id="PRU00124"/>
    </source>
</evidence>
<keyword evidence="1" id="KW-0732">Signal</keyword>
<feature type="disulfide bond" evidence="6">
    <location>
        <begin position="212"/>
        <end position="219"/>
    </location>
</feature>
<protein>
    <submittedName>
        <fullName evidence="10">Very low-density lipoprotein receptor-like</fullName>
    </submittedName>
</protein>
<keyword evidence="7" id="KW-0812">Transmembrane</keyword>
<dbReference type="PROSITE" id="PS50068">
    <property type="entry name" value="LDLRA_2"/>
    <property type="match status" value="1"/>
</dbReference>
<dbReference type="PROSITE" id="PS00484">
    <property type="entry name" value="THYROGLOBULIN_1_1"/>
    <property type="match status" value="1"/>
</dbReference>
<dbReference type="SUPFAM" id="SSF57610">
    <property type="entry name" value="Thyroglobulin type-1 domain"/>
    <property type="match status" value="1"/>
</dbReference>
<dbReference type="RefSeq" id="XP_022102791.1">
    <property type="nucleotide sequence ID" value="XM_022247099.1"/>
</dbReference>
<comment type="caution">
    <text evidence="6">Lacks conserved residue(s) required for the propagation of feature annotation.</text>
</comment>
<evidence type="ECO:0000313" key="10">
    <source>
        <dbReference type="RefSeq" id="XP_022102791.1"/>
    </source>
</evidence>
<dbReference type="KEGG" id="aplc:110985785"/>
<feature type="disulfide bond" evidence="5">
    <location>
        <begin position="134"/>
        <end position="146"/>
    </location>
</feature>
<dbReference type="OMA" id="SCWCVDW"/>
<dbReference type="CDD" id="cd00191">
    <property type="entry name" value="TY"/>
    <property type="match status" value="1"/>
</dbReference>
<evidence type="ECO:0000256" key="2">
    <source>
        <dbReference type="ARBA" id="ARBA00022737"/>
    </source>
</evidence>
<dbReference type="Pfam" id="PF00057">
    <property type="entry name" value="Ldl_recept_a"/>
    <property type="match status" value="1"/>
</dbReference>
<reference evidence="10" key="1">
    <citation type="submission" date="2025-08" db="UniProtKB">
        <authorList>
            <consortium name="RefSeq"/>
        </authorList>
    </citation>
    <scope>IDENTIFICATION</scope>
</reference>
<dbReference type="PROSITE" id="PS01209">
    <property type="entry name" value="LDLRA_1"/>
    <property type="match status" value="1"/>
</dbReference>
<feature type="transmembrane region" description="Helical" evidence="7">
    <location>
        <begin position="88"/>
        <end position="110"/>
    </location>
</feature>
<dbReference type="SUPFAM" id="SSF57424">
    <property type="entry name" value="LDL receptor-like module"/>
    <property type="match status" value="1"/>
</dbReference>
<keyword evidence="2" id="KW-0677">Repeat</keyword>
<dbReference type="Gene3D" id="4.10.800.10">
    <property type="entry name" value="Thyroglobulin type-1"/>
    <property type="match status" value="1"/>
</dbReference>
<keyword evidence="7" id="KW-1133">Transmembrane helix</keyword>
<evidence type="ECO:0000256" key="7">
    <source>
        <dbReference type="SAM" id="Phobius"/>
    </source>
</evidence>
<keyword evidence="3 5" id="KW-1015">Disulfide bond</keyword>
<evidence type="ECO:0000256" key="1">
    <source>
        <dbReference type="ARBA" id="ARBA00022729"/>
    </source>
</evidence>
<proteinExistence type="predicted"/>
<dbReference type="InterPro" id="IPR000716">
    <property type="entry name" value="Thyroglobulin_1"/>
</dbReference>
<evidence type="ECO:0000256" key="4">
    <source>
        <dbReference type="ARBA" id="ARBA00023180"/>
    </source>
</evidence>
<dbReference type="SMART" id="SM00211">
    <property type="entry name" value="TY"/>
    <property type="match status" value="1"/>
</dbReference>
<evidence type="ECO:0000313" key="9">
    <source>
        <dbReference type="Proteomes" id="UP000694845"/>
    </source>
</evidence>
<evidence type="ECO:0000256" key="3">
    <source>
        <dbReference type="ARBA" id="ARBA00023157"/>
    </source>
</evidence>
<dbReference type="Gene3D" id="4.10.400.10">
    <property type="entry name" value="Low-density Lipoprotein Receptor"/>
    <property type="match status" value="1"/>
</dbReference>
<dbReference type="Pfam" id="PF00086">
    <property type="entry name" value="Thyroglobulin_1"/>
    <property type="match status" value="1"/>
</dbReference>
<keyword evidence="4" id="KW-0325">Glycoprotein</keyword>
<dbReference type="AlphaFoldDB" id="A0A8B7ZHQ1"/>
<dbReference type="InterPro" id="IPR036857">
    <property type="entry name" value="Thyroglobulin_1_sf"/>
</dbReference>
<evidence type="ECO:0000256" key="6">
    <source>
        <dbReference type="PROSITE-ProRule" id="PRU00500"/>
    </source>
</evidence>
<dbReference type="InterPro" id="IPR023415">
    <property type="entry name" value="LDLR_class-A_CS"/>
</dbReference>
<dbReference type="GeneID" id="110985785"/>
<dbReference type="InterPro" id="IPR002172">
    <property type="entry name" value="LDrepeatLR_classA_rpt"/>
</dbReference>
<keyword evidence="9" id="KW-1185">Reference proteome</keyword>
<dbReference type="FunFam" id="4.10.400.10:FF:000034">
    <property type="entry name" value="Low-density lipoprotein receptor-related protein 2"/>
    <property type="match status" value="1"/>
</dbReference>
<dbReference type="OrthoDB" id="9988974at2759"/>
<feature type="domain" description="Thyroglobulin type-1" evidence="8">
    <location>
        <begin position="192"/>
        <end position="246"/>
    </location>
</feature>
<dbReference type="PROSITE" id="PS51162">
    <property type="entry name" value="THYROGLOBULIN_1_2"/>
    <property type="match status" value="1"/>
</dbReference>
<feature type="disulfide bond" evidence="5">
    <location>
        <begin position="141"/>
        <end position="159"/>
    </location>
</feature>
<dbReference type="InterPro" id="IPR036055">
    <property type="entry name" value="LDL_receptor-like_sf"/>
</dbReference>
<gene>
    <name evidence="10" type="primary">LOC110985785</name>
</gene>
<accession>A0A8B7ZHQ1</accession>
<organism evidence="9 10">
    <name type="scientific">Acanthaster planci</name>
    <name type="common">Crown-of-thorns starfish</name>
    <dbReference type="NCBI Taxonomy" id="133434"/>
    <lineage>
        <taxon>Eukaryota</taxon>
        <taxon>Metazoa</taxon>
        <taxon>Echinodermata</taxon>
        <taxon>Eleutherozoa</taxon>
        <taxon>Asterozoa</taxon>
        <taxon>Asteroidea</taxon>
        <taxon>Valvatacea</taxon>
        <taxon>Valvatida</taxon>
        <taxon>Acanthasteridae</taxon>
        <taxon>Acanthaster</taxon>
    </lineage>
</organism>
<dbReference type="SMART" id="SM00192">
    <property type="entry name" value="LDLa"/>
    <property type="match status" value="1"/>
</dbReference>
<feature type="disulfide bond" evidence="5">
    <location>
        <begin position="153"/>
        <end position="168"/>
    </location>
</feature>
<sequence length="264" mass="29606">MYSWNYDPNYVTVTMGTNQENTKKHKVQLPSKYDQVVFTPSEEEDQEAVELAYALSLPRRDSEEGSVDLRNTTHSLKRHLRIVWCKKAAVGIAVALFLAAAVTIALVLVFGKKMSTQASGVNATISTTKIYEECAPNQFNCSPGDCIPNRWRCDGIVDCLNEADERNCDNYTATPCRSCKAWRDEFQTHCPPSVCPFYPSCTSTGHWEPVQCTLNNASCWCVDWNTGATMPGSLVEDVVKDGRPFCEMKPTQQNNQRDNRRSAP</sequence>